<proteinExistence type="predicted"/>
<dbReference type="AlphaFoldDB" id="A0A7N0ZZ49"/>
<dbReference type="Proteomes" id="UP000594263">
    <property type="component" value="Unplaced"/>
</dbReference>
<dbReference type="GO" id="GO:0009959">
    <property type="term" value="P:negative gravitropism"/>
    <property type="evidence" value="ECO:0007669"/>
    <property type="project" value="InterPro"/>
</dbReference>
<keyword evidence="6" id="KW-1185">Reference proteome</keyword>
<evidence type="ECO:0000313" key="5">
    <source>
        <dbReference type="EnsemblPlants" id="Kaladp0053s0090.1.v1.1.CDS.1"/>
    </source>
</evidence>
<evidence type="ECO:0008006" key="7">
    <source>
        <dbReference type="Google" id="ProtNLM"/>
    </source>
</evidence>
<dbReference type="InterPro" id="IPR006943">
    <property type="entry name" value="DUF641_pln"/>
</dbReference>
<feature type="domain" description="GIL1/IRKI C-terminal" evidence="4">
    <location>
        <begin position="385"/>
        <end position="433"/>
    </location>
</feature>
<dbReference type="PANTHER" id="PTHR31161">
    <property type="entry name" value="PROTEIN GRAVITROPIC IN THE LIGHT 1"/>
    <property type="match status" value="1"/>
</dbReference>
<organism evidence="5 6">
    <name type="scientific">Kalanchoe fedtschenkoi</name>
    <name type="common">Lavender scallops</name>
    <name type="synonym">South American air plant</name>
    <dbReference type="NCBI Taxonomy" id="63787"/>
    <lineage>
        <taxon>Eukaryota</taxon>
        <taxon>Viridiplantae</taxon>
        <taxon>Streptophyta</taxon>
        <taxon>Embryophyta</taxon>
        <taxon>Tracheophyta</taxon>
        <taxon>Spermatophyta</taxon>
        <taxon>Magnoliopsida</taxon>
        <taxon>eudicotyledons</taxon>
        <taxon>Gunneridae</taxon>
        <taxon>Pentapetalae</taxon>
        <taxon>Saxifragales</taxon>
        <taxon>Crassulaceae</taxon>
        <taxon>Kalanchoe</taxon>
    </lineage>
</organism>
<evidence type="ECO:0000313" key="6">
    <source>
        <dbReference type="Proteomes" id="UP000594263"/>
    </source>
</evidence>
<dbReference type="GO" id="GO:0009639">
    <property type="term" value="P:response to red or far red light"/>
    <property type="evidence" value="ECO:0007669"/>
    <property type="project" value="InterPro"/>
</dbReference>
<feature type="coiled-coil region" evidence="1">
    <location>
        <begin position="146"/>
        <end position="180"/>
    </location>
</feature>
<dbReference type="Gramene" id="Kaladp0053s0090.1.v1.1">
    <property type="protein sequence ID" value="Kaladp0053s0090.1.v1.1.CDS.1"/>
    <property type="gene ID" value="Kaladp0053s0090.v1.1"/>
</dbReference>
<dbReference type="EnsemblPlants" id="Kaladp0053s0090.1.v1.1">
    <property type="protein sequence ID" value="Kaladp0053s0090.1.v1.1.CDS.1"/>
    <property type="gene ID" value="Kaladp0053s0090.v1.1"/>
</dbReference>
<reference evidence="5" key="1">
    <citation type="submission" date="2021-01" db="UniProtKB">
        <authorList>
            <consortium name="EnsemblPlants"/>
        </authorList>
    </citation>
    <scope>IDENTIFICATION</scope>
</reference>
<evidence type="ECO:0000256" key="2">
    <source>
        <dbReference type="SAM" id="MobiDB-lite"/>
    </source>
</evidence>
<dbReference type="OMA" id="WILRCLA"/>
<evidence type="ECO:0000259" key="3">
    <source>
        <dbReference type="Pfam" id="PF04859"/>
    </source>
</evidence>
<feature type="domain" description="DUF641" evidence="3">
    <location>
        <begin position="73"/>
        <end position="194"/>
    </location>
</feature>
<name>A0A7N0ZZ49_KALFE</name>
<sequence>MEEAVSKKSRLSRTLSRVVHIPTSARSKLYKQNRDQNSSNREDSSFGKCCSWQQMSGKSAATGTEMKTRAAYVIKAFIAKLFASASSIKAAYAELQLAQSPYNSSVIQTADDAIVAELQDLAEMKRSFLKKQIDLSPQVTLLLAEVQEQQSLMKTYEIMLRKLENDSKTKDAEAMSLKSQLNKSLNSIKSMETKLNTSGALSILHGVELRDLTHSHFSQALHYALRCVRSFAKVLVREMEDAGWDLSLAVESIAPGVVLQKQSHQIYAFESFVNKVMFAGFNGGDAYGSRQKSFNEFKKLRSLNPKLYLSENPNSQFGAFLRSKYVNLVHPKIECSLFGSLHHRSAVTSGQLPDSEFFTAFTEMVKRVWLLNLLATSCCSQVSAFQVASGCRFSEVYMESVTEEVFIRSESCVGFTVAPGFQVGGTVVQCLVYLSPPPVNRRSTGGQSS</sequence>
<evidence type="ECO:0000256" key="1">
    <source>
        <dbReference type="SAM" id="Coils"/>
    </source>
</evidence>
<dbReference type="Pfam" id="PF24994">
    <property type="entry name" value="GIL1_IRKI_C"/>
    <property type="match status" value="1"/>
</dbReference>
<protein>
    <recommendedName>
        <fullName evidence="7">DUF641 domain-containing protein</fullName>
    </recommendedName>
</protein>
<evidence type="ECO:0000259" key="4">
    <source>
        <dbReference type="Pfam" id="PF24994"/>
    </source>
</evidence>
<dbReference type="Pfam" id="PF04859">
    <property type="entry name" value="DUF641"/>
    <property type="match status" value="1"/>
</dbReference>
<dbReference type="InterPro" id="IPR056813">
    <property type="entry name" value="GIL1_IRKI_C"/>
</dbReference>
<feature type="region of interest" description="Disordered" evidence="2">
    <location>
        <begin position="26"/>
        <end position="48"/>
    </location>
</feature>
<keyword evidence="1" id="KW-0175">Coiled coil</keyword>
<dbReference type="InterPro" id="IPR040225">
    <property type="entry name" value="GIL1-like"/>
</dbReference>
<accession>A0A7N0ZZ49</accession>